<keyword evidence="10" id="KW-1185">Reference proteome</keyword>
<keyword evidence="4 7" id="KW-0812">Transmembrane</keyword>
<evidence type="ECO:0000313" key="9">
    <source>
        <dbReference type="EMBL" id="SOY28665.1"/>
    </source>
</evidence>
<evidence type="ECO:0000256" key="5">
    <source>
        <dbReference type="ARBA" id="ARBA00022989"/>
    </source>
</evidence>
<sequence length="311" mass="35116">MADVQKNMARRRKKGKRKKYRMLYIMVVPGILYFILFKYIPLLGNVIAFQDYNIFKGIFHSAWVGLENFKILFQYGDFLPILKNTIIINLYDLLFGFTAPLILALVINDISSSWFRKGVQQVVYLPHFLSWTILGGIVITQLLSPSQGLVNLLLKGVGLEPIYFMTEASMARAIVVLAGIWKDMGWGTVVYLAAMTAISPSLYESASLDGAGKFKQLIYITLPGIVPVIITLFLLRIGHFLDFGFERIWVFQNASNVSVLEIFDTYIYKAGLQQGRYSYTTAVGLFKSVVGFLLLYGGNMLSRKTTGESLY</sequence>
<evidence type="ECO:0000256" key="3">
    <source>
        <dbReference type="ARBA" id="ARBA00022475"/>
    </source>
</evidence>
<evidence type="ECO:0000256" key="6">
    <source>
        <dbReference type="ARBA" id="ARBA00023136"/>
    </source>
</evidence>
<evidence type="ECO:0000259" key="8">
    <source>
        <dbReference type="PROSITE" id="PS50928"/>
    </source>
</evidence>
<evidence type="ECO:0000256" key="1">
    <source>
        <dbReference type="ARBA" id="ARBA00004651"/>
    </source>
</evidence>
<feature type="transmembrane region" description="Helical" evidence="7">
    <location>
        <begin position="277"/>
        <end position="296"/>
    </location>
</feature>
<dbReference type="Pfam" id="PF00528">
    <property type="entry name" value="BPD_transp_1"/>
    <property type="match status" value="1"/>
</dbReference>
<keyword evidence="5 7" id="KW-1133">Transmembrane helix</keyword>
<keyword evidence="6 7" id="KW-0472">Membrane</keyword>
<dbReference type="GO" id="GO:0005886">
    <property type="term" value="C:plasma membrane"/>
    <property type="evidence" value="ECO:0007669"/>
    <property type="project" value="UniProtKB-SubCell"/>
</dbReference>
<dbReference type="Gene3D" id="1.10.3720.10">
    <property type="entry name" value="MetI-like"/>
    <property type="match status" value="1"/>
</dbReference>
<feature type="transmembrane region" description="Helical" evidence="7">
    <location>
        <begin position="86"/>
        <end position="110"/>
    </location>
</feature>
<evidence type="ECO:0000256" key="2">
    <source>
        <dbReference type="ARBA" id="ARBA00022448"/>
    </source>
</evidence>
<dbReference type="InterPro" id="IPR035906">
    <property type="entry name" value="MetI-like_sf"/>
</dbReference>
<feature type="transmembrane region" description="Helical" evidence="7">
    <location>
        <begin position="162"/>
        <end position="181"/>
    </location>
</feature>
<evidence type="ECO:0000256" key="7">
    <source>
        <dbReference type="RuleBase" id="RU363032"/>
    </source>
</evidence>
<comment type="similarity">
    <text evidence="7">Belongs to the binding-protein-dependent transport system permease family.</text>
</comment>
<dbReference type="GO" id="GO:0055085">
    <property type="term" value="P:transmembrane transport"/>
    <property type="evidence" value="ECO:0007669"/>
    <property type="project" value="InterPro"/>
</dbReference>
<evidence type="ECO:0000313" key="10">
    <source>
        <dbReference type="Proteomes" id="UP000236311"/>
    </source>
</evidence>
<comment type="subcellular location">
    <subcellularLocation>
        <location evidence="1 7">Cell membrane</location>
        <topology evidence="1 7">Multi-pass membrane protein</topology>
    </subcellularLocation>
</comment>
<dbReference type="PROSITE" id="PS50928">
    <property type="entry name" value="ABC_TM1"/>
    <property type="match status" value="1"/>
</dbReference>
<feature type="transmembrane region" description="Helical" evidence="7">
    <location>
        <begin position="188"/>
        <end position="206"/>
    </location>
</feature>
<evidence type="ECO:0000256" key="4">
    <source>
        <dbReference type="ARBA" id="ARBA00022692"/>
    </source>
</evidence>
<feature type="domain" description="ABC transmembrane type-1" evidence="8">
    <location>
        <begin position="82"/>
        <end position="298"/>
    </location>
</feature>
<dbReference type="AlphaFoldDB" id="A0A2K4ZDW6"/>
<organism evidence="9 10">
    <name type="scientific">Acetatifactor muris</name>
    <dbReference type="NCBI Taxonomy" id="879566"/>
    <lineage>
        <taxon>Bacteria</taxon>
        <taxon>Bacillati</taxon>
        <taxon>Bacillota</taxon>
        <taxon>Clostridia</taxon>
        <taxon>Lachnospirales</taxon>
        <taxon>Lachnospiraceae</taxon>
        <taxon>Acetatifactor</taxon>
    </lineage>
</organism>
<dbReference type="InterPro" id="IPR051393">
    <property type="entry name" value="ABC_transporter_permease"/>
</dbReference>
<dbReference type="EMBL" id="OFSM01000006">
    <property type="protein sequence ID" value="SOY28665.1"/>
    <property type="molecule type" value="Genomic_DNA"/>
</dbReference>
<dbReference type="SUPFAM" id="SSF161098">
    <property type="entry name" value="MetI-like"/>
    <property type="match status" value="1"/>
</dbReference>
<feature type="transmembrane region" description="Helical" evidence="7">
    <location>
        <begin position="122"/>
        <end position="142"/>
    </location>
</feature>
<dbReference type="RefSeq" id="WP_103238763.1">
    <property type="nucleotide sequence ID" value="NZ_JANJZD010000006.1"/>
</dbReference>
<dbReference type="CDD" id="cd06261">
    <property type="entry name" value="TM_PBP2"/>
    <property type="match status" value="1"/>
</dbReference>
<dbReference type="Proteomes" id="UP000236311">
    <property type="component" value="Unassembled WGS sequence"/>
</dbReference>
<reference evidence="9 10" key="1">
    <citation type="submission" date="2018-01" db="EMBL/GenBank/DDBJ databases">
        <authorList>
            <person name="Gaut B.S."/>
            <person name="Morton B.R."/>
            <person name="Clegg M.T."/>
            <person name="Duvall M.R."/>
        </authorList>
    </citation>
    <scope>NUCLEOTIDE SEQUENCE [LARGE SCALE GENOMIC DNA]</scope>
    <source>
        <strain evidence="9">GP69</strain>
    </source>
</reference>
<protein>
    <submittedName>
        <fullName evidence="9">Putative multiple-sugar transport system permease YteP</fullName>
    </submittedName>
</protein>
<feature type="transmembrane region" description="Helical" evidence="7">
    <location>
        <begin position="21"/>
        <end position="40"/>
    </location>
</feature>
<keyword evidence="3" id="KW-1003">Cell membrane</keyword>
<keyword evidence="2 7" id="KW-0813">Transport</keyword>
<name>A0A2K4ZDW6_9FIRM</name>
<accession>A0A2K4ZDW6</accession>
<keyword evidence="9" id="KW-0762">Sugar transport</keyword>
<dbReference type="InterPro" id="IPR000515">
    <property type="entry name" value="MetI-like"/>
</dbReference>
<gene>
    <name evidence="9" type="primary">yteP_14</name>
    <name evidence="9" type="ORF">AMURIS_01376</name>
</gene>
<proteinExistence type="inferred from homology"/>
<dbReference type="PANTHER" id="PTHR30193:SF44">
    <property type="entry name" value="LACTOSE TRANSPORT SYSTEM PERMEASE PROTEIN LACF"/>
    <property type="match status" value="1"/>
</dbReference>
<feature type="transmembrane region" description="Helical" evidence="7">
    <location>
        <begin position="218"/>
        <end position="237"/>
    </location>
</feature>
<dbReference type="OrthoDB" id="2637002at2"/>
<dbReference type="PANTHER" id="PTHR30193">
    <property type="entry name" value="ABC TRANSPORTER PERMEASE PROTEIN"/>
    <property type="match status" value="1"/>
</dbReference>